<keyword evidence="1" id="KW-0547">Nucleotide-binding</keyword>
<proteinExistence type="inferred from homology"/>
<comment type="similarity">
    <text evidence="1">Belongs to the helicase family.</text>
</comment>
<gene>
    <name evidence="3" type="ORF">JKP88DRAFT_180374</name>
</gene>
<keyword evidence="4" id="KW-1185">Reference proteome</keyword>
<keyword evidence="1" id="KW-0227">DNA damage</keyword>
<dbReference type="PANTHER" id="PTHR10492:SF57">
    <property type="entry name" value="ATP-DEPENDENT DNA HELICASE"/>
    <property type="match status" value="1"/>
</dbReference>
<keyword evidence="1" id="KW-0233">DNA recombination</keyword>
<dbReference type="GO" id="GO:0005524">
    <property type="term" value="F:ATP binding"/>
    <property type="evidence" value="ECO:0007669"/>
    <property type="project" value="UniProtKB-KW"/>
</dbReference>
<comment type="cofactor">
    <cofactor evidence="1">
        <name>Mg(2+)</name>
        <dbReference type="ChEBI" id="CHEBI:18420"/>
    </cofactor>
</comment>
<evidence type="ECO:0000259" key="2">
    <source>
        <dbReference type="Pfam" id="PF05970"/>
    </source>
</evidence>
<dbReference type="GO" id="GO:0006310">
    <property type="term" value="P:DNA recombination"/>
    <property type="evidence" value="ECO:0007669"/>
    <property type="project" value="UniProtKB-KW"/>
</dbReference>
<reference evidence="3" key="1">
    <citation type="submission" date="2021-02" db="EMBL/GenBank/DDBJ databases">
        <title>First Annotated Genome of the Yellow-green Alga Tribonema minus.</title>
        <authorList>
            <person name="Mahan K.M."/>
        </authorList>
    </citation>
    <scope>NUCLEOTIDE SEQUENCE</scope>
    <source>
        <strain evidence="3">UTEX B ZZ1240</strain>
    </source>
</reference>
<dbReference type="EC" id="5.6.2.3" evidence="1"/>
<evidence type="ECO:0000313" key="4">
    <source>
        <dbReference type="Proteomes" id="UP000664859"/>
    </source>
</evidence>
<dbReference type="PANTHER" id="PTHR10492">
    <property type="match status" value="1"/>
</dbReference>
<comment type="catalytic activity">
    <reaction evidence="1">
        <text>ATP + H2O = ADP + phosphate + H(+)</text>
        <dbReference type="Rhea" id="RHEA:13065"/>
        <dbReference type="ChEBI" id="CHEBI:15377"/>
        <dbReference type="ChEBI" id="CHEBI:15378"/>
        <dbReference type="ChEBI" id="CHEBI:30616"/>
        <dbReference type="ChEBI" id="CHEBI:43474"/>
        <dbReference type="ChEBI" id="CHEBI:456216"/>
        <dbReference type="EC" id="5.6.2.3"/>
    </reaction>
</comment>
<organism evidence="3 4">
    <name type="scientific">Tribonema minus</name>
    <dbReference type="NCBI Taxonomy" id="303371"/>
    <lineage>
        <taxon>Eukaryota</taxon>
        <taxon>Sar</taxon>
        <taxon>Stramenopiles</taxon>
        <taxon>Ochrophyta</taxon>
        <taxon>PX clade</taxon>
        <taxon>Xanthophyceae</taxon>
        <taxon>Tribonematales</taxon>
        <taxon>Tribonemataceae</taxon>
        <taxon>Tribonema</taxon>
    </lineage>
</organism>
<dbReference type="EMBL" id="JAFCMP010000130">
    <property type="protein sequence ID" value="KAG5185490.1"/>
    <property type="molecule type" value="Genomic_DNA"/>
</dbReference>
<feature type="domain" description="DNA helicase Pif1-like DEAD-box helicase" evidence="2">
    <location>
        <begin position="166"/>
        <end position="211"/>
    </location>
</feature>
<dbReference type="GO" id="GO:0043139">
    <property type="term" value="F:5'-3' DNA helicase activity"/>
    <property type="evidence" value="ECO:0007669"/>
    <property type="project" value="UniProtKB-EC"/>
</dbReference>
<dbReference type="Proteomes" id="UP000664859">
    <property type="component" value="Unassembled WGS sequence"/>
</dbReference>
<dbReference type="Gene3D" id="3.40.50.300">
    <property type="entry name" value="P-loop containing nucleotide triphosphate hydrolases"/>
    <property type="match status" value="1"/>
</dbReference>
<keyword evidence="1" id="KW-0347">Helicase</keyword>
<dbReference type="InterPro" id="IPR027417">
    <property type="entry name" value="P-loop_NTPase"/>
</dbReference>
<accession>A0A835Z1T1</accession>
<dbReference type="GO" id="GO:0016787">
    <property type="term" value="F:hydrolase activity"/>
    <property type="evidence" value="ECO:0007669"/>
    <property type="project" value="UniProtKB-KW"/>
</dbReference>
<dbReference type="InterPro" id="IPR010285">
    <property type="entry name" value="DNA_helicase_pif1-like_DEAD"/>
</dbReference>
<comment type="caution">
    <text evidence="3">The sequence shown here is derived from an EMBL/GenBank/DDBJ whole genome shotgun (WGS) entry which is preliminary data.</text>
</comment>
<evidence type="ECO:0000256" key="1">
    <source>
        <dbReference type="RuleBase" id="RU363044"/>
    </source>
</evidence>
<dbReference type="AlphaFoldDB" id="A0A835Z1T1"/>
<name>A0A835Z1T1_9STRA</name>
<sequence>MPCRTTTSEIWYLRKLLHYRPARSYEDLRTVDGHQYNTFREAAVALGIATADKEAIACLKEQSEHQTGVALRRLFVILALQGAEGQPMWDECVDELIEDLKPPHGTNVAITMALKHIQQMLYAHGRCLADIGMDNIHDGTTELDRLLNQWDTDELQRFVSDNVDVLTDEQRTAYDAVVDSVQQTSGRLIMLDAPGGTGKTFTTTLILAKLR</sequence>
<dbReference type="GO" id="GO:0006281">
    <property type="term" value="P:DNA repair"/>
    <property type="evidence" value="ECO:0007669"/>
    <property type="project" value="UniProtKB-KW"/>
</dbReference>
<protein>
    <recommendedName>
        <fullName evidence="1">ATP-dependent DNA helicase</fullName>
        <ecNumber evidence="1">5.6.2.3</ecNumber>
    </recommendedName>
</protein>
<evidence type="ECO:0000313" key="3">
    <source>
        <dbReference type="EMBL" id="KAG5185490.1"/>
    </source>
</evidence>
<dbReference type="SUPFAM" id="SSF52540">
    <property type="entry name" value="P-loop containing nucleoside triphosphate hydrolases"/>
    <property type="match status" value="1"/>
</dbReference>
<keyword evidence="1" id="KW-0234">DNA repair</keyword>
<dbReference type="Pfam" id="PF05970">
    <property type="entry name" value="PIF1"/>
    <property type="match status" value="1"/>
</dbReference>
<dbReference type="OrthoDB" id="112966at2759"/>
<dbReference type="GO" id="GO:0000723">
    <property type="term" value="P:telomere maintenance"/>
    <property type="evidence" value="ECO:0007669"/>
    <property type="project" value="InterPro"/>
</dbReference>
<keyword evidence="1" id="KW-0067">ATP-binding</keyword>
<keyword evidence="1" id="KW-0378">Hydrolase</keyword>
<feature type="non-terminal residue" evidence="3">
    <location>
        <position position="211"/>
    </location>
</feature>